<reference evidence="4" key="1">
    <citation type="submission" date="2016-09" db="EMBL/GenBank/DDBJ databases">
        <title>Acidihalobacter prosperus F5.</title>
        <authorList>
            <person name="Khaleque H.N."/>
            <person name="Ramsay J.P."/>
            <person name="Kaksonen A.H."/>
            <person name="Boxall N.J."/>
            <person name="Watkin E.L.J."/>
        </authorList>
    </citation>
    <scope>NUCLEOTIDE SEQUENCE [LARGE SCALE GENOMIC DNA]</scope>
    <source>
        <strain evidence="4">F5</strain>
    </source>
</reference>
<dbReference type="KEGG" id="aprs:BI364_07295"/>
<dbReference type="RefSeq" id="WP_070078179.1">
    <property type="nucleotide sequence ID" value="NZ_CP017415.1"/>
</dbReference>
<evidence type="ECO:0000313" key="4">
    <source>
        <dbReference type="Proteomes" id="UP000095401"/>
    </source>
</evidence>
<feature type="transmembrane region" description="Helical" evidence="2">
    <location>
        <begin position="7"/>
        <end position="25"/>
    </location>
</feature>
<keyword evidence="4" id="KW-1185">Reference proteome</keyword>
<proteinExistence type="predicted"/>
<dbReference type="AlphaFoldDB" id="A0A1D8IMZ3"/>
<dbReference type="Proteomes" id="UP000095401">
    <property type="component" value="Chromosome"/>
</dbReference>
<feature type="transmembrane region" description="Helical" evidence="2">
    <location>
        <begin position="31"/>
        <end position="48"/>
    </location>
</feature>
<dbReference type="SUPFAM" id="SSF56317">
    <property type="entry name" value="Carbon-nitrogen hydrolase"/>
    <property type="match status" value="1"/>
</dbReference>
<keyword evidence="2" id="KW-0812">Transmembrane</keyword>
<feature type="transmembrane region" description="Helical" evidence="2">
    <location>
        <begin position="132"/>
        <end position="154"/>
    </location>
</feature>
<feature type="region of interest" description="Disordered" evidence="1">
    <location>
        <begin position="393"/>
        <end position="412"/>
    </location>
</feature>
<feature type="transmembrane region" description="Helical" evidence="2">
    <location>
        <begin position="79"/>
        <end position="99"/>
    </location>
</feature>
<organism evidence="3 4">
    <name type="scientific">Acidihalobacter yilgarnensis</name>
    <dbReference type="NCBI Taxonomy" id="2819280"/>
    <lineage>
        <taxon>Bacteria</taxon>
        <taxon>Pseudomonadati</taxon>
        <taxon>Pseudomonadota</taxon>
        <taxon>Gammaproteobacteria</taxon>
        <taxon>Chromatiales</taxon>
        <taxon>Ectothiorhodospiraceae</taxon>
        <taxon>Acidihalobacter</taxon>
    </lineage>
</organism>
<feature type="transmembrane region" description="Helical" evidence="2">
    <location>
        <begin position="106"/>
        <end position="126"/>
    </location>
</feature>
<protein>
    <recommendedName>
        <fullName evidence="5">Conjugal transfer protein TraB</fullName>
    </recommendedName>
</protein>
<gene>
    <name evidence="3" type="ORF">BI364_07295</name>
</gene>
<feature type="transmembrane region" description="Helical" evidence="2">
    <location>
        <begin position="166"/>
        <end position="185"/>
    </location>
</feature>
<keyword evidence="2" id="KW-1133">Transmembrane helix</keyword>
<evidence type="ECO:0000256" key="1">
    <source>
        <dbReference type="SAM" id="MobiDB-lite"/>
    </source>
</evidence>
<evidence type="ECO:0008006" key="5">
    <source>
        <dbReference type="Google" id="ProtNLM"/>
    </source>
</evidence>
<accession>A0A1D8IMZ3</accession>
<feature type="transmembrane region" description="Helical" evidence="2">
    <location>
        <begin position="55"/>
        <end position="73"/>
    </location>
</feature>
<keyword evidence="2" id="KW-0472">Membrane</keyword>
<evidence type="ECO:0000256" key="2">
    <source>
        <dbReference type="SAM" id="Phobius"/>
    </source>
</evidence>
<sequence length="412" mass="44242">MLRLPKIFTNSLAGAVFGALVAWVAWEPPDLFFMLWLLPVAWAGLPVSGRRAMMLTYLLTALAPVTASVSEFYPGPYSWLAGIAAWIVVALLLWTPWALLARMGRYAGLGWVIGLLLTAVPPLGAIGMASPLFAATAVFPGWGMYGLGATILLQAGLASPPLRLRAAALAGLFAAGIIALVLPYATPPMPHEWQAINTQLGREPDSGMHWIDRQITLKHRVAVWMASAPPGSTVLLPEGIAGTWTGLSALAWASIAHQAAKAHDTILMGVTLPLPNNKRSDALLALGAHGGVLSARQPVPLSEWNPATRRNFPADWTRLGGYRIGRTRVVLLMCYEQLLVWPAAWAMAPDQHPQIILAPANHGWADSGSVEDTIQRNAAMAWGRLYGVPVLMADNGPKKRPRTSTRSGVDKV</sequence>
<dbReference type="EMBL" id="CP017415">
    <property type="protein sequence ID" value="AOU97795.1"/>
    <property type="molecule type" value="Genomic_DNA"/>
</dbReference>
<dbReference type="InterPro" id="IPR036526">
    <property type="entry name" value="C-N_Hydrolase_sf"/>
</dbReference>
<name>A0A1D8IMZ3_9GAMM</name>
<evidence type="ECO:0000313" key="3">
    <source>
        <dbReference type="EMBL" id="AOU97795.1"/>
    </source>
</evidence>